<reference evidence="3 4" key="1">
    <citation type="submission" date="2019-10" db="EMBL/GenBank/DDBJ databases">
        <title>Draft Genome Sequence of Cytophagaceae sp. SJW1-29.</title>
        <authorList>
            <person name="Choi A."/>
        </authorList>
    </citation>
    <scope>NUCLEOTIDE SEQUENCE [LARGE SCALE GENOMIC DNA]</scope>
    <source>
        <strain evidence="3 4">SJW1-29</strain>
    </source>
</reference>
<dbReference type="AlphaFoldDB" id="A0A7C9FZI5"/>
<name>A0A7C9FZI5_9BACT</name>
<feature type="signal peptide" evidence="2">
    <location>
        <begin position="1"/>
        <end position="23"/>
    </location>
</feature>
<keyword evidence="4" id="KW-1185">Reference proteome</keyword>
<evidence type="ECO:0000313" key="3">
    <source>
        <dbReference type="EMBL" id="MPR36713.1"/>
    </source>
</evidence>
<accession>A0A7C9FZI5</accession>
<organism evidence="3 4">
    <name type="scientific">Salmonirosea aquatica</name>
    <dbReference type="NCBI Taxonomy" id="2654236"/>
    <lineage>
        <taxon>Bacteria</taxon>
        <taxon>Pseudomonadati</taxon>
        <taxon>Bacteroidota</taxon>
        <taxon>Cytophagia</taxon>
        <taxon>Cytophagales</taxon>
        <taxon>Spirosomataceae</taxon>
        <taxon>Salmonirosea</taxon>
    </lineage>
</organism>
<evidence type="ECO:0000313" key="4">
    <source>
        <dbReference type="Proteomes" id="UP000479293"/>
    </source>
</evidence>
<evidence type="ECO:0000256" key="2">
    <source>
        <dbReference type="SAM" id="SignalP"/>
    </source>
</evidence>
<protein>
    <submittedName>
        <fullName evidence="3">Uncharacterized protein</fullName>
    </submittedName>
</protein>
<gene>
    <name evidence="3" type="ORF">GBK04_26115</name>
</gene>
<feature type="chain" id="PRO_5028855078" evidence="2">
    <location>
        <begin position="24"/>
        <end position="164"/>
    </location>
</feature>
<proteinExistence type="predicted"/>
<comment type="caution">
    <text evidence="3">The sequence shown here is derived from an EMBL/GenBank/DDBJ whole genome shotgun (WGS) entry which is preliminary data.</text>
</comment>
<dbReference type="EMBL" id="WHLY01000002">
    <property type="protein sequence ID" value="MPR36713.1"/>
    <property type="molecule type" value="Genomic_DNA"/>
</dbReference>
<keyword evidence="2" id="KW-0732">Signal</keyword>
<dbReference type="Proteomes" id="UP000479293">
    <property type="component" value="Unassembled WGS sequence"/>
</dbReference>
<evidence type="ECO:0000256" key="1">
    <source>
        <dbReference type="SAM" id="MobiDB-lite"/>
    </source>
</evidence>
<dbReference type="RefSeq" id="WP_152764866.1">
    <property type="nucleotide sequence ID" value="NZ_WHLY01000002.1"/>
</dbReference>
<feature type="region of interest" description="Disordered" evidence="1">
    <location>
        <begin position="27"/>
        <end position="55"/>
    </location>
</feature>
<sequence length="164" mass="16663">MKANLRLGMSWVALLLVSLPLLAQTGRGRPEPIDPSAPNTNRQLPDGLKPAARPAQPLAPAHSIHKAGAGARISAVTTETFNYSGAIVFWTVPAGVTSLTIEARGAEGGNYPNSDFRPGKGASITGTVAVTPGSQLKILVGQQGIGGNGGGGGTFVTDNNNNPS</sequence>